<accession>A0ABR4LII2</accession>
<gene>
    <name evidence="2" type="ORF">BJX67DRAFT_361722</name>
</gene>
<evidence type="ECO:0000313" key="3">
    <source>
        <dbReference type="Proteomes" id="UP001610432"/>
    </source>
</evidence>
<evidence type="ECO:0000256" key="1">
    <source>
        <dbReference type="SAM" id="SignalP"/>
    </source>
</evidence>
<feature type="signal peptide" evidence="1">
    <location>
        <begin position="1"/>
        <end position="18"/>
    </location>
</feature>
<name>A0ABR4LII2_9EURO</name>
<evidence type="ECO:0000313" key="2">
    <source>
        <dbReference type="EMBL" id="KAL2864301.1"/>
    </source>
</evidence>
<sequence length="197" mass="19699">MRLASVAPIIAVLPCSLGLAIRQNTAQITFIGAGDAQFTQGFPTDGSIVQITNPLSISHIASNSPGITCTFTGVDHGTTTVTGAATADVGPPQTQIQGSCHVASTPPPPLVQPDPTGSQVLITFIGAANAQFTQSFPLNGATTSIGNPLSISHIASSTDGAACTFNGIDGSNTVVSGAQTIDVGPPQTQVSGSCVRT</sequence>
<dbReference type="GeneID" id="98144985"/>
<reference evidence="2 3" key="1">
    <citation type="submission" date="2024-07" db="EMBL/GenBank/DDBJ databases">
        <title>Section-level genome sequencing and comparative genomics of Aspergillus sections Usti and Cavernicolus.</title>
        <authorList>
            <consortium name="Lawrence Berkeley National Laboratory"/>
            <person name="Nybo J.L."/>
            <person name="Vesth T.C."/>
            <person name="Theobald S."/>
            <person name="Frisvad J.C."/>
            <person name="Larsen T.O."/>
            <person name="Kjaerboelling I."/>
            <person name="Rothschild-Mancinelli K."/>
            <person name="Lyhne E.K."/>
            <person name="Kogle M.E."/>
            <person name="Barry K."/>
            <person name="Clum A."/>
            <person name="Na H."/>
            <person name="Ledsgaard L."/>
            <person name="Lin J."/>
            <person name="Lipzen A."/>
            <person name="Kuo A."/>
            <person name="Riley R."/>
            <person name="Mondo S."/>
            <person name="Labutti K."/>
            <person name="Haridas S."/>
            <person name="Pangalinan J."/>
            <person name="Salamov A.A."/>
            <person name="Simmons B.A."/>
            <person name="Magnuson J.K."/>
            <person name="Chen J."/>
            <person name="Drula E."/>
            <person name="Henrissat B."/>
            <person name="Wiebenga A."/>
            <person name="Lubbers R.J."/>
            <person name="Gomes A.C."/>
            <person name="Macurrencykelacurrency M.R."/>
            <person name="Stajich J."/>
            <person name="Grigoriev I.V."/>
            <person name="Mortensen U.H."/>
            <person name="De Vries R.P."/>
            <person name="Baker S.E."/>
            <person name="Andersen M.R."/>
        </authorList>
    </citation>
    <scope>NUCLEOTIDE SEQUENCE [LARGE SCALE GENOMIC DNA]</scope>
    <source>
        <strain evidence="2 3">CBS 449.75</strain>
    </source>
</reference>
<keyword evidence="3" id="KW-1185">Reference proteome</keyword>
<comment type="caution">
    <text evidence="2">The sequence shown here is derived from an EMBL/GenBank/DDBJ whole genome shotgun (WGS) entry which is preliminary data.</text>
</comment>
<proteinExistence type="predicted"/>
<dbReference type="RefSeq" id="XP_070883280.1">
    <property type="nucleotide sequence ID" value="XM_071029913.1"/>
</dbReference>
<keyword evidence="1" id="KW-0732">Signal</keyword>
<organism evidence="2 3">
    <name type="scientific">Aspergillus lucknowensis</name>
    <dbReference type="NCBI Taxonomy" id="176173"/>
    <lineage>
        <taxon>Eukaryota</taxon>
        <taxon>Fungi</taxon>
        <taxon>Dikarya</taxon>
        <taxon>Ascomycota</taxon>
        <taxon>Pezizomycotina</taxon>
        <taxon>Eurotiomycetes</taxon>
        <taxon>Eurotiomycetidae</taxon>
        <taxon>Eurotiales</taxon>
        <taxon>Aspergillaceae</taxon>
        <taxon>Aspergillus</taxon>
        <taxon>Aspergillus subgen. Nidulantes</taxon>
    </lineage>
</organism>
<dbReference type="EMBL" id="JBFXLQ010000042">
    <property type="protein sequence ID" value="KAL2864301.1"/>
    <property type="molecule type" value="Genomic_DNA"/>
</dbReference>
<protein>
    <submittedName>
        <fullName evidence="2">Uncharacterized protein</fullName>
    </submittedName>
</protein>
<feature type="chain" id="PRO_5045399239" evidence="1">
    <location>
        <begin position="19"/>
        <end position="197"/>
    </location>
</feature>
<dbReference type="Proteomes" id="UP001610432">
    <property type="component" value="Unassembled WGS sequence"/>
</dbReference>